<comment type="catalytic activity">
    <reaction evidence="14">
        <text>GMP + diphosphate = guanine + 5-phospho-alpha-D-ribose 1-diphosphate</text>
        <dbReference type="Rhea" id="RHEA:25424"/>
        <dbReference type="ChEBI" id="CHEBI:16235"/>
        <dbReference type="ChEBI" id="CHEBI:33019"/>
        <dbReference type="ChEBI" id="CHEBI:58017"/>
        <dbReference type="ChEBI" id="CHEBI:58115"/>
        <dbReference type="EC" id="2.4.2.8"/>
    </reaction>
    <physiologicalReaction direction="right-to-left" evidence="14">
        <dbReference type="Rhea" id="RHEA:25426"/>
    </physiologicalReaction>
</comment>
<dbReference type="GO" id="GO:0046100">
    <property type="term" value="P:hypoxanthine metabolic process"/>
    <property type="evidence" value="ECO:0007669"/>
    <property type="project" value="TreeGrafter"/>
</dbReference>
<dbReference type="GO" id="GO:0052657">
    <property type="term" value="F:guanine phosphoribosyltransferase activity"/>
    <property type="evidence" value="ECO:0007669"/>
    <property type="project" value="RHEA"/>
</dbReference>
<keyword evidence="12 16" id="KW-0547">Nucleotide-binding</keyword>
<dbReference type="Pfam" id="PF00156">
    <property type="entry name" value="Pribosyltran"/>
    <property type="match status" value="1"/>
</dbReference>
<keyword evidence="7 16" id="KW-0963">Cytoplasm</keyword>
<dbReference type="SUPFAM" id="SSF53271">
    <property type="entry name" value="PRTase-like"/>
    <property type="match status" value="1"/>
</dbReference>
<dbReference type="OrthoDB" id="9802824at2"/>
<comment type="cofactor">
    <cofactor evidence="1 16">
        <name>Mg(2+)</name>
        <dbReference type="ChEBI" id="CHEBI:18420"/>
    </cofactor>
</comment>
<evidence type="ECO:0000256" key="14">
    <source>
        <dbReference type="ARBA" id="ARBA00048811"/>
    </source>
</evidence>
<evidence type="ECO:0000313" key="19">
    <source>
        <dbReference type="Proteomes" id="UP000051733"/>
    </source>
</evidence>
<evidence type="ECO:0000256" key="16">
    <source>
        <dbReference type="RuleBase" id="RU364099"/>
    </source>
</evidence>
<evidence type="ECO:0000256" key="9">
    <source>
        <dbReference type="ARBA" id="ARBA00022679"/>
    </source>
</evidence>
<evidence type="ECO:0000256" key="15">
    <source>
        <dbReference type="ARBA" id="ARBA00049402"/>
    </source>
</evidence>
<accession>A0A0R2A6Q1</accession>
<keyword evidence="19" id="KW-1185">Reference proteome</keyword>
<keyword evidence="11 16" id="KW-0660">Purine salvage</keyword>
<dbReference type="GO" id="GO:0032263">
    <property type="term" value="P:GMP salvage"/>
    <property type="evidence" value="ECO:0007669"/>
    <property type="project" value="UniProtKB-UniPathway"/>
</dbReference>
<evidence type="ECO:0000256" key="2">
    <source>
        <dbReference type="ARBA" id="ARBA00002049"/>
    </source>
</evidence>
<keyword evidence="10 16" id="KW-0479">Metal-binding</keyword>
<dbReference type="InterPro" id="IPR029057">
    <property type="entry name" value="PRTase-like"/>
</dbReference>
<comment type="pathway">
    <text evidence="5">Purine metabolism; GMP biosynthesis via salvage pathway; GMP from guanine: step 1/1.</text>
</comment>
<dbReference type="GO" id="GO:0004422">
    <property type="term" value="F:hypoxanthine phosphoribosyltransferase activity"/>
    <property type="evidence" value="ECO:0007669"/>
    <property type="project" value="InterPro"/>
</dbReference>
<dbReference type="EMBL" id="AYYY01000001">
    <property type="protein sequence ID" value="KRM62749.1"/>
    <property type="molecule type" value="Genomic_DNA"/>
</dbReference>
<keyword evidence="9 16" id="KW-0808">Transferase</keyword>
<evidence type="ECO:0000256" key="6">
    <source>
        <dbReference type="ARBA" id="ARBA00008391"/>
    </source>
</evidence>
<dbReference type="InterPro" id="IPR005904">
    <property type="entry name" value="Hxn_phspho_trans"/>
</dbReference>
<evidence type="ECO:0000256" key="5">
    <source>
        <dbReference type="ARBA" id="ARBA00004676"/>
    </source>
</evidence>
<dbReference type="InterPro" id="IPR050408">
    <property type="entry name" value="HGPRT"/>
</dbReference>
<dbReference type="GO" id="GO:0005829">
    <property type="term" value="C:cytosol"/>
    <property type="evidence" value="ECO:0007669"/>
    <property type="project" value="TreeGrafter"/>
</dbReference>
<dbReference type="InterPro" id="IPR000836">
    <property type="entry name" value="PRTase_dom"/>
</dbReference>
<comment type="subcellular location">
    <subcellularLocation>
        <location evidence="3 16">Cytoplasm</location>
    </subcellularLocation>
</comment>
<dbReference type="RefSeq" id="WP_057777009.1">
    <property type="nucleotide sequence ID" value="NZ_AYYY01000001.1"/>
</dbReference>
<evidence type="ECO:0000256" key="13">
    <source>
        <dbReference type="ARBA" id="ARBA00022842"/>
    </source>
</evidence>
<evidence type="ECO:0000256" key="8">
    <source>
        <dbReference type="ARBA" id="ARBA00022676"/>
    </source>
</evidence>
<dbReference type="EC" id="2.4.2.8" evidence="16"/>
<dbReference type="GO" id="GO:0032264">
    <property type="term" value="P:IMP salvage"/>
    <property type="evidence" value="ECO:0007669"/>
    <property type="project" value="UniProtKB-UniPathway"/>
</dbReference>
<dbReference type="CDD" id="cd06223">
    <property type="entry name" value="PRTases_typeI"/>
    <property type="match status" value="1"/>
</dbReference>
<evidence type="ECO:0000256" key="7">
    <source>
        <dbReference type="ARBA" id="ARBA00022490"/>
    </source>
</evidence>
<evidence type="ECO:0000256" key="1">
    <source>
        <dbReference type="ARBA" id="ARBA00001946"/>
    </source>
</evidence>
<dbReference type="PANTHER" id="PTHR43340:SF1">
    <property type="entry name" value="HYPOXANTHINE PHOSPHORIBOSYLTRANSFERASE"/>
    <property type="match status" value="1"/>
</dbReference>
<evidence type="ECO:0000256" key="12">
    <source>
        <dbReference type="ARBA" id="ARBA00022741"/>
    </source>
</evidence>
<evidence type="ECO:0000313" key="18">
    <source>
        <dbReference type="EMBL" id="KRM62749.1"/>
    </source>
</evidence>
<organism evidence="18 19">
    <name type="scientific">Paucilactobacillus vaccinostercus DSM 20634</name>
    <dbReference type="NCBI Taxonomy" id="1423813"/>
    <lineage>
        <taxon>Bacteria</taxon>
        <taxon>Bacillati</taxon>
        <taxon>Bacillota</taxon>
        <taxon>Bacilli</taxon>
        <taxon>Lactobacillales</taxon>
        <taxon>Lactobacillaceae</taxon>
        <taxon>Paucilactobacillus</taxon>
    </lineage>
</organism>
<keyword evidence="13 16" id="KW-0460">Magnesium</keyword>
<comment type="catalytic activity">
    <reaction evidence="15">
        <text>IMP + diphosphate = hypoxanthine + 5-phospho-alpha-D-ribose 1-diphosphate</text>
        <dbReference type="Rhea" id="RHEA:17973"/>
        <dbReference type="ChEBI" id="CHEBI:17368"/>
        <dbReference type="ChEBI" id="CHEBI:33019"/>
        <dbReference type="ChEBI" id="CHEBI:58017"/>
        <dbReference type="ChEBI" id="CHEBI:58053"/>
        <dbReference type="EC" id="2.4.2.8"/>
    </reaction>
    <physiologicalReaction direction="right-to-left" evidence="15">
        <dbReference type="Rhea" id="RHEA:17975"/>
    </physiologicalReaction>
</comment>
<dbReference type="STRING" id="1423813.FC26_GL001180"/>
<dbReference type="FunFam" id="3.40.50.2020:FF:000006">
    <property type="entry name" value="Hypoxanthine phosphoribosyltransferase"/>
    <property type="match status" value="1"/>
</dbReference>
<name>A0A0R2A6Q1_9LACO</name>
<evidence type="ECO:0000256" key="11">
    <source>
        <dbReference type="ARBA" id="ARBA00022726"/>
    </source>
</evidence>
<comment type="similarity">
    <text evidence="6 16">Belongs to the purine/pyrimidine phosphoribosyltransferase family.</text>
</comment>
<dbReference type="GO" id="GO:0000287">
    <property type="term" value="F:magnesium ion binding"/>
    <property type="evidence" value="ECO:0007669"/>
    <property type="project" value="TreeGrafter"/>
</dbReference>
<dbReference type="GO" id="GO:0006166">
    <property type="term" value="P:purine ribonucleoside salvage"/>
    <property type="evidence" value="ECO:0007669"/>
    <property type="project" value="UniProtKB-KW"/>
</dbReference>
<dbReference type="NCBIfam" id="TIGR01203">
    <property type="entry name" value="HGPRTase"/>
    <property type="match status" value="1"/>
</dbReference>
<feature type="domain" description="Phosphoribosyltransferase" evidence="17">
    <location>
        <begin position="15"/>
        <end position="159"/>
    </location>
</feature>
<dbReference type="UniPathway" id="UPA00591">
    <property type="reaction ID" value="UER00648"/>
</dbReference>
<comment type="pathway">
    <text evidence="4 16">Purine metabolism; IMP biosynthesis via salvage pathway; IMP from hypoxanthine: step 1/1.</text>
</comment>
<dbReference type="Gene3D" id="3.40.50.2020">
    <property type="match status" value="1"/>
</dbReference>
<comment type="caution">
    <text evidence="18">The sequence shown here is derived from an EMBL/GenBank/DDBJ whole genome shotgun (WGS) entry which is preliminary data.</text>
</comment>
<sequence>MNNDIERVLYSEEDIRSAVSRLGERLTKDYQGKRPIIISVLKGASLFTVDVIRKMDVYLDLDFINISSYHGGTQSSGKIDLLNDLKEDVSGRDVLIVEDIIDTGRSLKYLKELLASRNARDVRVCSLLDKPEGRLVDVDVDYVGFNVPNEFVVGYGLDYDETYRNLPYVGVLKPEIYQN</sequence>
<dbReference type="AlphaFoldDB" id="A0A0R2A6Q1"/>
<dbReference type="GO" id="GO:0000166">
    <property type="term" value="F:nucleotide binding"/>
    <property type="evidence" value="ECO:0007669"/>
    <property type="project" value="UniProtKB-KW"/>
</dbReference>
<dbReference type="PATRIC" id="fig|1423813.3.peg.1202"/>
<evidence type="ECO:0000256" key="10">
    <source>
        <dbReference type="ARBA" id="ARBA00022723"/>
    </source>
</evidence>
<evidence type="ECO:0000256" key="4">
    <source>
        <dbReference type="ARBA" id="ARBA00004669"/>
    </source>
</evidence>
<gene>
    <name evidence="18" type="ORF">FC26_GL001180</name>
</gene>
<reference evidence="18 19" key="1">
    <citation type="journal article" date="2015" name="Genome Announc.">
        <title>Expanding the biotechnology potential of lactobacilli through comparative genomics of 213 strains and associated genera.</title>
        <authorList>
            <person name="Sun Z."/>
            <person name="Harris H.M."/>
            <person name="McCann A."/>
            <person name="Guo C."/>
            <person name="Argimon S."/>
            <person name="Zhang W."/>
            <person name="Yang X."/>
            <person name="Jeffery I.B."/>
            <person name="Cooney J.C."/>
            <person name="Kagawa T.F."/>
            <person name="Liu W."/>
            <person name="Song Y."/>
            <person name="Salvetti E."/>
            <person name="Wrobel A."/>
            <person name="Rasinkangas P."/>
            <person name="Parkhill J."/>
            <person name="Rea M.C."/>
            <person name="O'Sullivan O."/>
            <person name="Ritari J."/>
            <person name="Douillard F.P."/>
            <person name="Paul Ross R."/>
            <person name="Yang R."/>
            <person name="Briner A.E."/>
            <person name="Felis G.E."/>
            <person name="de Vos W.M."/>
            <person name="Barrangou R."/>
            <person name="Klaenhammer T.R."/>
            <person name="Caufield P.W."/>
            <person name="Cui Y."/>
            <person name="Zhang H."/>
            <person name="O'Toole P.W."/>
        </authorList>
    </citation>
    <scope>NUCLEOTIDE SEQUENCE [LARGE SCALE GENOMIC DNA]</scope>
    <source>
        <strain evidence="18 19">DSM 20634</strain>
    </source>
</reference>
<proteinExistence type="inferred from homology"/>
<protein>
    <recommendedName>
        <fullName evidence="16">Hypoxanthine phosphoribosyltransferase</fullName>
        <ecNumber evidence="16">2.4.2.8</ecNumber>
    </recommendedName>
</protein>
<evidence type="ECO:0000259" key="17">
    <source>
        <dbReference type="Pfam" id="PF00156"/>
    </source>
</evidence>
<comment type="function">
    <text evidence="2">Purine salvage pathway enzyme that catalyzes the transfer of the ribosyl-5-phosphate group from 5-phospho-alpha-D-ribose 1-diphosphate (PRPP) to the N9 position of the 6-oxopurines hypoxanthine and guanine to form the corresponding ribonucleotides IMP (inosine 5'-monophosphate) and GMP (guanosine 5'-monophosphate), with the release of PPi.</text>
</comment>
<dbReference type="PANTHER" id="PTHR43340">
    <property type="entry name" value="HYPOXANTHINE-GUANINE PHOSPHORIBOSYLTRANSFERASE"/>
    <property type="match status" value="1"/>
</dbReference>
<dbReference type="GO" id="GO:0006178">
    <property type="term" value="P:guanine salvage"/>
    <property type="evidence" value="ECO:0007669"/>
    <property type="project" value="TreeGrafter"/>
</dbReference>
<dbReference type="Proteomes" id="UP000051733">
    <property type="component" value="Unassembled WGS sequence"/>
</dbReference>
<keyword evidence="8 16" id="KW-0328">Glycosyltransferase</keyword>
<evidence type="ECO:0000256" key="3">
    <source>
        <dbReference type="ARBA" id="ARBA00004496"/>
    </source>
</evidence>
<dbReference type="UniPathway" id="UPA00909">
    <property type="reaction ID" value="UER00887"/>
</dbReference>